<sequence>MDDRSTNRRKVFAFVVEAGIKLEAKNSTTCTAAVLTYRTLRKSGASELCPYTIASACLLLAAKIEEDEMVKTRDVVNVAYRLLANLALTFSTSKVKGLTRFALSILHPRAPILQIDDESWALRTSLSRMEYIVLRLLKFRLAVENPHKYLLHYISSLMHWCPHEFTKFHIGAISFIILRDAHVDPYWVLSHSPQTIAIVCLAVALRIAKVSIGVRWYSIFYSSMTKSKLRRLEDELVTLVLKR</sequence>
<dbReference type="CDD" id="cd20534">
    <property type="entry name" value="CYCLIN_CCNM_CCNQ_rpt1"/>
    <property type="match status" value="1"/>
</dbReference>
<dbReference type="Pfam" id="PF00134">
    <property type="entry name" value="Cyclin_N"/>
    <property type="match status" value="1"/>
</dbReference>
<dbReference type="OMA" id="HVESNKA"/>
<reference evidence="3 4" key="1">
    <citation type="submission" date="2018-11" db="EMBL/GenBank/DDBJ databases">
        <authorList>
            <consortium name="Pathogen Informatics"/>
        </authorList>
    </citation>
    <scope>NUCLEOTIDE SEQUENCE [LARGE SCALE GENOMIC DNA]</scope>
</reference>
<evidence type="ECO:0000313" key="3">
    <source>
        <dbReference type="EMBL" id="VDM07174.1"/>
    </source>
</evidence>
<dbReference type="EMBL" id="UYWW01000080">
    <property type="protein sequence ID" value="VDM07174.1"/>
    <property type="molecule type" value="Genomic_DNA"/>
</dbReference>
<evidence type="ECO:0000313" key="4">
    <source>
        <dbReference type="Proteomes" id="UP000270924"/>
    </source>
</evidence>
<dbReference type="InterPro" id="IPR048055">
    <property type="entry name" value="Cyclin-Q_first_cyclin_box"/>
</dbReference>
<proteinExistence type="predicted"/>
<dbReference type="GO" id="GO:0016538">
    <property type="term" value="F:cyclin-dependent protein serine/threonine kinase regulator activity"/>
    <property type="evidence" value="ECO:0007669"/>
    <property type="project" value="InterPro"/>
</dbReference>
<protein>
    <recommendedName>
        <fullName evidence="2">Cyclin N-terminal domain-containing protein</fullName>
    </recommendedName>
</protein>
<organism evidence="3 4">
    <name type="scientific">Wuchereria bancrofti</name>
    <dbReference type="NCBI Taxonomy" id="6293"/>
    <lineage>
        <taxon>Eukaryota</taxon>
        <taxon>Metazoa</taxon>
        <taxon>Ecdysozoa</taxon>
        <taxon>Nematoda</taxon>
        <taxon>Chromadorea</taxon>
        <taxon>Rhabditida</taxon>
        <taxon>Spirurina</taxon>
        <taxon>Spiruromorpha</taxon>
        <taxon>Filarioidea</taxon>
        <taxon>Onchocercidae</taxon>
        <taxon>Wuchereria</taxon>
    </lineage>
</organism>
<evidence type="ECO:0000256" key="1">
    <source>
        <dbReference type="ARBA" id="ARBA00023127"/>
    </source>
</evidence>
<dbReference type="InterPro" id="IPR006671">
    <property type="entry name" value="Cyclin_N"/>
</dbReference>
<dbReference type="InParanoid" id="A0A3P7DU49"/>
<dbReference type="Gene3D" id="1.10.472.10">
    <property type="entry name" value="Cyclin-like"/>
    <property type="match status" value="2"/>
</dbReference>
<feature type="domain" description="Cyclin N-terminal" evidence="2">
    <location>
        <begin position="5"/>
        <end position="141"/>
    </location>
</feature>
<accession>A0A3P7DU49</accession>
<dbReference type="Proteomes" id="UP000270924">
    <property type="component" value="Unassembled WGS sequence"/>
</dbReference>
<dbReference type="InterPro" id="IPR036915">
    <property type="entry name" value="Cyclin-like_sf"/>
</dbReference>
<dbReference type="InterPro" id="IPR043198">
    <property type="entry name" value="Cyclin/Ssn8"/>
</dbReference>
<gene>
    <name evidence="3" type="ORF">WBA_LOCUS560</name>
</gene>
<dbReference type="AlphaFoldDB" id="A0A3P7DU49"/>
<name>A0A3P7DU49_WUCBA</name>
<evidence type="ECO:0000259" key="2">
    <source>
        <dbReference type="Pfam" id="PF00134"/>
    </source>
</evidence>
<keyword evidence="4" id="KW-1185">Reference proteome</keyword>
<dbReference type="OrthoDB" id="79090at2759"/>
<dbReference type="SUPFAM" id="SSF47954">
    <property type="entry name" value="Cyclin-like"/>
    <property type="match status" value="2"/>
</dbReference>
<dbReference type="PANTHER" id="PTHR10026">
    <property type="entry name" value="CYCLIN"/>
    <property type="match status" value="1"/>
</dbReference>
<dbReference type="GO" id="GO:0006357">
    <property type="term" value="P:regulation of transcription by RNA polymerase II"/>
    <property type="evidence" value="ECO:0007669"/>
    <property type="project" value="InterPro"/>
</dbReference>
<keyword evidence="1" id="KW-0195">Cyclin</keyword>